<dbReference type="PANTHER" id="PTHR22550">
    <property type="entry name" value="SPORE GERMINATION PROTEIN"/>
    <property type="match status" value="1"/>
</dbReference>
<feature type="domain" description="VWFA" evidence="3">
    <location>
        <begin position="91"/>
        <end position="195"/>
    </location>
</feature>
<name>A0A5R8ZYM4_PSENT</name>
<dbReference type="InterPro" id="IPR036465">
    <property type="entry name" value="vWFA_dom_sf"/>
</dbReference>
<evidence type="ECO:0000259" key="3">
    <source>
        <dbReference type="Pfam" id="PF13519"/>
    </source>
</evidence>
<dbReference type="InterPro" id="IPR050768">
    <property type="entry name" value="UPF0353/GerABKA_families"/>
</dbReference>
<dbReference type="InterPro" id="IPR002035">
    <property type="entry name" value="VWF_A"/>
</dbReference>
<organism evidence="4 5">
    <name type="scientific">Pseudomonas nitroreducens</name>
    <dbReference type="NCBI Taxonomy" id="46680"/>
    <lineage>
        <taxon>Bacteria</taxon>
        <taxon>Pseudomonadati</taxon>
        <taxon>Pseudomonadota</taxon>
        <taxon>Gammaproteobacteria</taxon>
        <taxon>Pseudomonadales</taxon>
        <taxon>Pseudomonadaceae</taxon>
        <taxon>Pseudomonas</taxon>
    </lineage>
</organism>
<dbReference type="InterPro" id="IPR011990">
    <property type="entry name" value="TPR-like_helical_dom_sf"/>
</dbReference>
<gene>
    <name evidence="4" type="ORF">FEA48_22195</name>
</gene>
<feature type="region of interest" description="Disordered" evidence="2">
    <location>
        <begin position="427"/>
        <end position="472"/>
    </location>
</feature>
<reference evidence="4 5" key="1">
    <citation type="submission" date="2019-05" db="EMBL/GenBank/DDBJ databases">
        <authorList>
            <person name="Moore K."/>
            <person name="O'Neill P."/>
            <person name="Farbos A."/>
            <person name="Studholme D.J."/>
        </authorList>
    </citation>
    <scope>NUCLEOTIDE SEQUENCE [LARGE SCALE GENOMIC DNA]</scope>
    <source>
        <strain evidence="4 5">DSM 9128</strain>
    </source>
</reference>
<proteinExistence type="predicted"/>
<dbReference type="PROSITE" id="PS50005">
    <property type="entry name" value="TPR"/>
    <property type="match status" value="1"/>
</dbReference>
<sequence>MPFHRPLWLLLIVVALLLLQLWRRRQNLGQRLAKRIAPHLLQHLLLDQPGTGRLGPAHLLTLFLCLGAVAAAGPLWPGHAADLADDRGLLILAVELSPSMDAPDLRPTRLEAAKRKLRDLLKERQGAPTALIAYAGHAHLVLPPTDDPGLLQSYVQALSTALIETSGSDLRGVQRLAASLSEEAGAPASLVLFADNADSHELNDLQRHASDALQWLLVDCSASPSGRSASLTELASALDAGLRELSPDDSDVRWIGRQAVRHFQSRQQATDGSREVGYWLSWALLPLVLLSLRRGCKVHWLGAVLLALGCALPSQPAMAASWLDAFASADQQGRWALQHGRPALAAERFDDPYWKALATYQAADYAGALALFSRLDTAEAQFYAGNSQARQYRLTEAIKAYRRALALKTDFPEARANLALVEALEKDREDAEQNAPKQRGDDEVIDDSADKGRSIAQPSGQRPADEHWLDSLQTSPAAFLRNKFRAQASHAREARP</sequence>
<dbReference type="SUPFAM" id="SSF48452">
    <property type="entry name" value="TPR-like"/>
    <property type="match status" value="1"/>
</dbReference>
<dbReference type="Pfam" id="PF13519">
    <property type="entry name" value="VWA_2"/>
    <property type="match status" value="1"/>
</dbReference>
<dbReference type="Gene3D" id="3.40.50.410">
    <property type="entry name" value="von Willebrand factor, type A domain"/>
    <property type="match status" value="1"/>
</dbReference>
<dbReference type="RefSeq" id="WP_138215718.1">
    <property type="nucleotide sequence ID" value="NZ_VASG01000006.1"/>
</dbReference>
<feature type="repeat" description="TPR" evidence="1">
    <location>
        <begin position="378"/>
        <end position="411"/>
    </location>
</feature>
<reference evidence="5" key="2">
    <citation type="submission" date="2019-06" db="EMBL/GenBank/DDBJ databases">
        <title>AzeR, a transcriptional regulator that responds to azelaic acid in Pseudomonas nitroreducens.</title>
        <authorList>
            <person name="Bez C."/>
            <person name="Javvadi S.G."/>
            <person name="Bertani I."/>
            <person name="Devescovi G."/>
            <person name="Studholme D.J."/>
            <person name="Geller A."/>
            <person name="Levy A."/>
            <person name="Venturi V."/>
        </authorList>
    </citation>
    <scope>NUCLEOTIDE SEQUENCE [LARGE SCALE GENOMIC DNA]</scope>
    <source>
        <strain evidence="5">DSM 9128</strain>
    </source>
</reference>
<dbReference type="EMBL" id="VASG01000006">
    <property type="protein sequence ID" value="TLP71533.1"/>
    <property type="molecule type" value="Genomic_DNA"/>
</dbReference>
<dbReference type="PANTHER" id="PTHR22550:SF14">
    <property type="entry name" value="VWFA DOMAIN-CONTAINING PROTEIN"/>
    <property type="match status" value="1"/>
</dbReference>
<dbReference type="SUPFAM" id="SSF53300">
    <property type="entry name" value="vWA-like"/>
    <property type="match status" value="1"/>
</dbReference>
<dbReference type="InterPro" id="IPR019734">
    <property type="entry name" value="TPR_rpt"/>
</dbReference>
<comment type="caution">
    <text evidence="4">The sequence shown here is derived from an EMBL/GenBank/DDBJ whole genome shotgun (WGS) entry which is preliminary data.</text>
</comment>
<evidence type="ECO:0000256" key="2">
    <source>
        <dbReference type="SAM" id="MobiDB-lite"/>
    </source>
</evidence>
<keyword evidence="1" id="KW-0802">TPR repeat</keyword>
<protein>
    <submittedName>
        <fullName evidence="4">VWA domain-containing protein</fullName>
    </submittedName>
</protein>
<feature type="compositionally biased region" description="Basic and acidic residues" evidence="2">
    <location>
        <begin position="438"/>
        <end position="453"/>
    </location>
</feature>
<dbReference type="Proteomes" id="UP000307510">
    <property type="component" value="Unassembled WGS sequence"/>
</dbReference>
<accession>A0A5R8ZYM4</accession>
<evidence type="ECO:0000256" key="1">
    <source>
        <dbReference type="PROSITE-ProRule" id="PRU00339"/>
    </source>
</evidence>
<evidence type="ECO:0000313" key="5">
    <source>
        <dbReference type="Proteomes" id="UP000307510"/>
    </source>
</evidence>
<dbReference type="Gene3D" id="1.25.40.10">
    <property type="entry name" value="Tetratricopeptide repeat domain"/>
    <property type="match status" value="1"/>
</dbReference>
<evidence type="ECO:0000313" key="4">
    <source>
        <dbReference type="EMBL" id="TLP71533.1"/>
    </source>
</evidence>
<dbReference type="AlphaFoldDB" id="A0A5R8ZYM4"/>